<proteinExistence type="predicted"/>
<dbReference type="Pfam" id="PF00990">
    <property type="entry name" value="GGDEF"/>
    <property type="match status" value="1"/>
</dbReference>
<protein>
    <submittedName>
        <fullName evidence="2">Diguanylate cyclase</fullName>
    </submittedName>
</protein>
<evidence type="ECO:0000259" key="1">
    <source>
        <dbReference type="PROSITE" id="PS50887"/>
    </source>
</evidence>
<comment type="caution">
    <text evidence="2">The sequence shown here is derived from an EMBL/GenBank/DDBJ whole genome shotgun (WGS) entry which is preliminary data.</text>
</comment>
<dbReference type="Gene3D" id="3.30.450.20">
    <property type="entry name" value="PAS domain"/>
    <property type="match status" value="1"/>
</dbReference>
<dbReference type="Gene3D" id="3.30.70.270">
    <property type="match status" value="1"/>
</dbReference>
<dbReference type="PANTHER" id="PTHR44757">
    <property type="entry name" value="DIGUANYLATE CYCLASE DGCP"/>
    <property type="match status" value="1"/>
</dbReference>
<dbReference type="OrthoDB" id="9804955at2"/>
<organism evidence="2 3">
    <name type="scientific">Clostridium innocuum</name>
    <dbReference type="NCBI Taxonomy" id="1522"/>
    <lineage>
        <taxon>Bacteria</taxon>
        <taxon>Bacillati</taxon>
        <taxon>Bacillota</taxon>
        <taxon>Clostridia</taxon>
        <taxon>Eubacteriales</taxon>
        <taxon>Clostridiaceae</taxon>
        <taxon>Clostridium</taxon>
    </lineage>
</organism>
<dbReference type="PANTHER" id="PTHR44757:SF2">
    <property type="entry name" value="BIOFILM ARCHITECTURE MAINTENANCE PROTEIN MBAA"/>
    <property type="match status" value="1"/>
</dbReference>
<evidence type="ECO:0000313" key="2">
    <source>
        <dbReference type="EMBL" id="RGC15647.1"/>
    </source>
</evidence>
<dbReference type="PROSITE" id="PS50887">
    <property type="entry name" value="GGDEF"/>
    <property type="match status" value="1"/>
</dbReference>
<dbReference type="InterPro" id="IPR000014">
    <property type="entry name" value="PAS"/>
</dbReference>
<feature type="domain" description="GGDEF" evidence="1">
    <location>
        <begin position="320"/>
        <end position="454"/>
    </location>
</feature>
<dbReference type="SUPFAM" id="SSF55073">
    <property type="entry name" value="Nucleotide cyclase"/>
    <property type="match status" value="1"/>
</dbReference>
<dbReference type="Proteomes" id="UP000260025">
    <property type="component" value="Unassembled WGS sequence"/>
</dbReference>
<dbReference type="InterPro" id="IPR052155">
    <property type="entry name" value="Biofilm_reg_signaling"/>
</dbReference>
<dbReference type="SMART" id="SM00267">
    <property type="entry name" value="GGDEF"/>
    <property type="match status" value="1"/>
</dbReference>
<dbReference type="EMBL" id="QVEV01000012">
    <property type="protein sequence ID" value="RGC15647.1"/>
    <property type="molecule type" value="Genomic_DNA"/>
</dbReference>
<dbReference type="AlphaFoldDB" id="A0A3E2VWI4"/>
<dbReference type="InterPro" id="IPR043128">
    <property type="entry name" value="Rev_trsase/Diguanyl_cyclase"/>
</dbReference>
<dbReference type="NCBIfam" id="TIGR00229">
    <property type="entry name" value="sensory_box"/>
    <property type="match status" value="1"/>
</dbReference>
<dbReference type="RefSeq" id="WP_117443031.1">
    <property type="nucleotide sequence ID" value="NZ_JAKNHC010000011.1"/>
</dbReference>
<name>A0A3E2VWI4_CLOIN</name>
<accession>A0A3E2VWI4</accession>
<dbReference type="InterPro" id="IPR029787">
    <property type="entry name" value="Nucleotide_cyclase"/>
</dbReference>
<dbReference type="SUPFAM" id="SSF55785">
    <property type="entry name" value="PYP-like sensor domain (PAS domain)"/>
    <property type="match status" value="1"/>
</dbReference>
<dbReference type="CDD" id="cd01949">
    <property type="entry name" value="GGDEF"/>
    <property type="match status" value="1"/>
</dbReference>
<gene>
    <name evidence="2" type="ORF">DXA38_09735</name>
</gene>
<dbReference type="NCBIfam" id="TIGR00254">
    <property type="entry name" value="GGDEF"/>
    <property type="match status" value="1"/>
</dbReference>
<reference evidence="2 3" key="1">
    <citation type="submission" date="2018-08" db="EMBL/GenBank/DDBJ databases">
        <title>A genome reference for cultivated species of the human gut microbiota.</title>
        <authorList>
            <person name="Zou Y."/>
            <person name="Xue W."/>
            <person name="Luo G."/>
        </authorList>
    </citation>
    <scope>NUCLEOTIDE SEQUENCE [LARGE SCALE GENOMIC DNA]</scope>
    <source>
        <strain evidence="2 3">OF01-2LB</strain>
    </source>
</reference>
<dbReference type="InterPro" id="IPR000160">
    <property type="entry name" value="GGDEF_dom"/>
</dbReference>
<evidence type="ECO:0000313" key="3">
    <source>
        <dbReference type="Proteomes" id="UP000260025"/>
    </source>
</evidence>
<sequence>MKTEAIHKLTAMLMDQTISSSVIQDALSLICESFSFSSGAVYETDDIQYFYRKECCEGAAYSLPAEIPYKITESKKEAQASIYSIRKKACSSSLKMHLLNLFHTEYMLVVPLNQNEVQGFLVFTKDPAAIELCASEQRDLFIMTGLISRYIIARIDDNKAELMKKTYESIMDSTGIDIYVNDFHTHEILYVNKSMAKPYGGKQAFEGRKCWEVLFPGQTGPCDFCPQKHILKEDGKPSSVYTWDYQRAFDGSWFRVFSSAFYWTDGRLAHVVSSADITDNKQKEELIEYMANYDELTALPNHRKLLRDGNAIINTMKEQERMFVLFFDIDGFKAINDTFGHDAGDAFLVELSKFFKRVPMLKDCVYRYGGDEFVAVLHGSGLTRMNIDNLSRFIHHRFEKQWVLEQGSVKCDVSIGVACYDVDADTMKELLYIADMAMYQAKKQGQGNICYGREHES</sequence>
<dbReference type="InterPro" id="IPR035965">
    <property type="entry name" value="PAS-like_dom_sf"/>
</dbReference>